<dbReference type="EMBL" id="JBFXLU010000169">
    <property type="protein sequence ID" value="KAL2836928.1"/>
    <property type="molecule type" value="Genomic_DNA"/>
</dbReference>
<comment type="caution">
    <text evidence="3">The sequence shown here is derived from an EMBL/GenBank/DDBJ whole genome shotgun (WGS) entry which is preliminary data.</text>
</comment>
<keyword evidence="2" id="KW-0732">Signal</keyword>
<sequence>MQSFLAFTRMAIGLGFLTAPHTSATLFRIPFTTGAAIAWRMVGTRDIIIGALLYTARRSAASDPKVTDSSDHGKTASSPHKRDNRAWSFTQRALLAGVVCDAVDVLTCLWCYLDGSLPLTPALLFGAGASLAVDLGVYCLYF</sequence>
<feature type="chain" id="PRO_5045320147" evidence="2">
    <location>
        <begin position="25"/>
        <end position="142"/>
    </location>
</feature>
<feature type="signal peptide" evidence="2">
    <location>
        <begin position="1"/>
        <end position="24"/>
    </location>
</feature>
<evidence type="ECO:0000313" key="4">
    <source>
        <dbReference type="Proteomes" id="UP001610446"/>
    </source>
</evidence>
<evidence type="ECO:0000256" key="2">
    <source>
        <dbReference type="SAM" id="SignalP"/>
    </source>
</evidence>
<proteinExistence type="predicted"/>
<evidence type="ECO:0000313" key="3">
    <source>
        <dbReference type="EMBL" id="KAL2836928.1"/>
    </source>
</evidence>
<evidence type="ECO:0000256" key="1">
    <source>
        <dbReference type="SAM" id="MobiDB-lite"/>
    </source>
</evidence>
<gene>
    <name evidence="3" type="ORF">BJY01DRAFT_238064</name>
</gene>
<feature type="compositionally biased region" description="Basic and acidic residues" evidence="1">
    <location>
        <begin position="65"/>
        <end position="82"/>
    </location>
</feature>
<accession>A0ABR4JA46</accession>
<protein>
    <submittedName>
        <fullName evidence="3">Uncharacterized protein</fullName>
    </submittedName>
</protein>
<dbReference type="Proteomes" id="UP001610446">
    <property type="component" value="Unassembled WGS sequence"/>
</dbReference>
<keyword evidence="4" id="KW-1185">Reference proteome</keyword>
<reference evidence="3 4" key="1">
    <citation type="submission" date="2024-07" db="EMBL/GenBank/DDBJ databases">
        <title>Section-level genome sequencing and comparative genomics of Aspergillus sections Usti and Cavernicolus.</title>
        <authorList>
            <consortium name="Lawrence Berkeley National Laboratory"/>
            <person name="Nybo J.L."/>
            <person name="Vesth T.C."/>
            <person name="Theobald S."/>
            <person name="Frisvad J.C."/>
            <person name="Larsen T.O."/>
            <person name="Kjaerboelling I."/>
            <person name="Rothschild-Mancinelli K."/>
            <person name="Lyhne E.K."/>
            <person name="Kogle M.E."/>
            <person name="Barry K."/>
            <person name="Clum A."/>
            <person name="Na H."/>
            <person name="Ledsgaard L."/>
            <person name="Lin J."/>
            <person name="Lipzen A."/>
            <person name="Kuo A."/>
            <person name="Riley R."/>
            <person name="Mondo S."/>
            <person name="Labutti K."/>
            <person name="Haridas S."/>
            <person name="Pangalinan J."/>
            <person name="Salamov A.A."/>
            <person name="Simmons B.A."/>
            <person name="Magnuson J.K."/>
            <person name="Chen J."/>
            <person name="Drula E."/>
            <person name="Henrissat B."/>
            <person name="Wiebenga A."/>
            <person name="Lubbers R.J."/>
            <person name="Gomes A.C."/>
            <person name="Makela M.R."/>
            <person name="Stajich J."/>
            <person name="Grigoriev I.V."/>
            <person name="Mortensen U.H."/>
            <person name="De Vries R.P."/>
            <person name="Baker S.E."/>
            <person name="Andersen M.R."/>
        </authorList>
    </citation>
    <scope>NUCLEOTIDE SEQUENCE [LARGE SCALE GENOMIC DNA]</scope>
    <source>
        <strain evidence="3 4">CBS 123904</strain>
    </source>
</reference>
<feature type="region of interest" description="Disordered" evidence="1">
    <location>
        <begin position="63"/>
        <end position="82"/>
    </location>
</feature>
<name>A0ABR4JA46_9EURO</name>
<organism evidence="3 4">
    <name type="scientific">Aspergillus pseudoustus</name>
    <dbReference type="NCBI Taxonomy" id="1810923"/>
    <lineage>
        <taxon>Eukaryota</taxon>
        <taxon>Fungi</taxon>
        <taxon>Dikarya</taxon>
        <taxon>Ascomycota</taxon>
        <taxon>Pezizomycotina</taxon>
        <taxon>Eurotiomycetes</taxon>
        <taxon>Eurotiomycetidae</taxon>
        <taxon>Eurotiales</taxon>
        <taxon>Aspergillaceae</taxon>
        <taxon>Aspergillus</taxon>
        <taxon>Aspergillus subgen. Nidulantes</taxon>
    </lineage>
</organism>